<dbReference type="PROSITE" id="PS00545">
    <property type="entry name" value="ALDOSE_1_EPIMERASE"/>
    <property type="match status" value="1"/>
</dbReference>
<dbReference type="PANTHER" id="PTHR10091:SF0">
    <property type="entry name" value="GALACTOSE MUTAROTASE"/>
    <property type="match status" value="1"/>
</dbReference>
<dbReference type="UniPathway" id="UPA00242"/>
<evidence type="ECO:0000256" key="2">
    <source>
        <dbReference type="ARBA" id="ARBA00005028"/>
    </source>
</evidence>
<gene>
    <name evidence="12" type="ORF">SAMN05421736_11459</name>
</gene>
<evidence type="ECO:0000256" key="7">
    <source>
        <dbReference type="ARBA" id="ARBA00023277"/>
    </source>
</evidence>
<dbReference type="Proteomes" id="UP000198935">
    <property type="component" value="Unassembled WGS sequence"/>
</dbReference>
<dbReference type="EC" id="5.1.3.3" evidence="4 8"/>
<evidence type="ECO:0000256" key="9">
    <source>
        <dbReference type="PIRSR" id="PIRSR005096-1"/>
    </source>
</evidence>
<dbReference type="Gene3D" id="2.70.98.10">
    <property type="match status" value="1"/>
</dbReference>
<dbReference type="GO" id="GO:0006006">
    <property type="term" value="P:glucose metabolic process"/>
    <property type="evidence" value="ECO:0007669"/>
    <property type="project" value="TreeGrafter"/>
</dbReference>
<organism evidence="12 13">
    <name type="scientific">Evansella caseinilytica</name>
    <dbReference type="NCBI Taxonomy" id="1503961"/>
    <lineage>
        <taxon>Bacteria</taxon>
        <taxon>Bacillati</taxon>
        <taxon>Bacillota</taxon>
        <taxon>Bacilli</taxon>
        <taxon>Bacillales</taxon>
        <taxon>Bacillaceae</taxon>
        <taxon>Evansella</taxon>
    </lineage>
</organism>
<name>A0A1H3TFA8_9BACI</name>
<dbReference type="CDD" id="cd09019">
    <property type="entry name" value="galactose_mutarotase_like"/>
    <property type="match status" value="1"/>
</dbReference>
<dbReference type="InterPro" id="IPR014718">
    <property type="entry name" value="GH-type_carb-bd"/>
</dbReference>
<dbReference type="EMBL" id="FNPI01000014">
    <property type="protein sequence ID" value="SDZ48521.1"/>
    <property type="molecule type" value="Genomic_DNA"/>
</dbReference>
<dbReference type="InterPro" id="IPR047215">
    <property type="entry name" value="Galactose_mutarotase-like"/>
</dbReference>
<accession>A0A1H3TFA8</accession>
<feature type="active site" description="Proton acceptor" evidence="9">
    <location>
        <position position="312"/>
    </location>
</feature>
<dbReference type="InterPro" id="IPR018052">
    <property type="entry name" value="Ald1_epimerase_CS"/>
</dbReference>
<feature type="binding site" evidence="10">
    <location>
        <position position="252"/>
    </location>
    <ligand>
        <name>beta-D-galactose</name>
        <dbReference type="ChEBI" id="CHEBI:27667"/>
    </ligand>
</feature>
<dbReference type="NCBIfam" id="NF008277">
    <property type="entry name" value="PRK11055.1"/>
    <property type="match status" value="1"/>
</dbReference>
<evidence type="ECO:0000256" key="5">
    <source>
        <dbReference type="ARBA" id="ARBA00014165"/>
    </source>
</evidence>
<dbReference type="InterPro" id="IPR008183">
    <property type="entry name" value="Aldose_1/G6P_1-epimerase"/>
</dbReference>
<dbReference type="AlphaFoldDB" id="A0A1H3TFA8"/>
<evidence type="ECO:0000313" key="12">
    <source>
        <dbReference type="EMBL" id="SDZ48521.1"/>
    </source>
</evidence>
<dbReference type="PANTHER" id="PTHR10091">
    <property type="entry name" value="ALDOSE-1-EPIMERASE"/>
    <property type="match status" value="1"/>
</dbReference>
<dbReference type="OrthoDB" id="9779408at2"/>
<dbReference type="STRING" id="1503961.SAMN05421736_11459"/>
<comment type="similarity">
    <text evidence="3 8">Belongs to the aldose epimerase family.</text>
</comment>
<dbReference type="GO" id="GO:0004034">
    <property type="term" value="F:aldose 1-epimerase activity"/>
    <property type="evidence" value="ECO:0007669"/>
    <property type="project" value="UniProtKB-EC"/>
</dbReference>
<evidence type="ECO:0000256" key="4">
    <source>
        <dbReference type="ARBA" id="ARBA00013185"/>
    </source>
</evidence>
<feature type="binding site" evidence="11">
    <location>
        <begin position="179"/>
        <end position="181"/>
    </location>
    <ligand>
        <name>beta-D-galactose</name>
        <dbReference type="ChEBI" id="CHEBI:27667"/>
    </ligand>
</feature>
<keyword evidence="13" id="KW-1185">Reference proteome</keyword>
<reference evidence="13" key="1">
    <citation type="submission" date="2016-10" db="EMBL/GenBank/DDBJ databases">
        <authorList>
            <person name="Varghese N."/>
            <person name="Submissions S."/>
        </authorList>
    </citation>
    <scope>NUCLEOTIDE SEQUENCE [LARGE SCALE GENOMIC DNA]</scope>
    <source>
        <strain evidence="13">SP</strain>
    </source>
</reference>
<proteinExistence type="inferred from homology"/>
<dbReference type="GO" id="GO:0033499">
    <property type="term" value="P:galactose catabolic process via UDP-galactose, Leloir pathway"/>
    <property type="evidence" value="ECO:0007669"/>
    <property type="project" value="TreeGrafter"/>
</dbReference>
<evidence type="ECO:0000256" key="1">
    <source>
        <dbReference type="ARBA" id="ARBA00001614"/>
    </source>
</evidence>
<feature type="active site" description="Proton donor" evidence="9">
    <location>
        <position position="179"/>
    </location>
</feature>
<evidence type="ECO:0000256" key="10">
    <source>
        <dbReference type="PIRSR" id="PIRSR005096-2"/>
    </source>
</evidence>
<dbReference type="InterPro" id="IPR011013">
    <property type="entry name" value="Gal_mutarotase_sf_dom"/>
</dbReference>
<keyword evidence="6 8" id="KW-0413">Isomerase</keyword>
<protein>
    <recommendedName>
        <fullName evidence="5 8">Aldose 1-epimerase</fullName>
        <ecNumber evidence="4 8">5.1.3.3</ecNumber>
    </recommendedName>
</protein>
<dbReference type="Pfam" id="PF01263">
    <property type="entry name" value="Aldose_epim"/>
    <property type="match status" value="1"/>
</dbReference>
<dbReference type="PIRSF" id="PIRSF005096">
    <property type="entry name" value="GALM"/>
    <property type="match status" value="1"/>
</dbReference>
<dbReference type="InterPro" id="IPR015443">
    <property type="entry name" value="Aldose_1-epimerase"/>
</dbReference>
<sequence>MAVTVSKFGELDGENVNAYTMRNKHGIEVTCIDYGCTITKLLTPDANGKLENIVLGFDDLESYLQHSQYFGAVIGRVAGRIKDGQFDLDGKVYRLAQNEDDKHIHGGERGFDKVIWQADIEETEEEATVVFTYHSPDGEEGYPGNLEMTVKYILTDDNAFVIEYHGVSDQRTLLNVTNHSYFNLSGNIKTDILDHELTLGSRHYLELTDKFLPTGEKLEVSGTPFDFRQGRKIRDGVTSTLEQNKLVGNGYDHPFLLDEADKQIVLSDPTSGRKMTMETTEPCVVLYTGNKISDELIIRDVQGKKYVGLCLETQGVPDAVHHPQFPSVVLEKGDVYRSRTVYTFN</sequence>
<evidence type="ECO:0000256" key="11">
    <source>
        <dbReference type="PIRSR" id="PIRSR005096-3"/>
    </source>
</evidence>
<evidence type="ECO:0000256" key="8">
    <source>
        <dbReference type="PIRNR" id="PIRNR005096"/>
    </source>
</evidence>
<dbReference type="GO" id="GO:0030246">
    <property type="term" value="F:carbohydrate binding"/>
    <property type="evidence" value="ECO:0007669"/>
    <property type="project" value="InterPro"/>
</dbReference>
<evidence type="ECO:0000313" key="13">
    <source>
        <dbReference type="Proteomes" id="UP000198935"/>
    </source>
</evidence>
<keyword evidence="7 8" id="KW-0119">Carbohydrate metabolism</keyword>
<dbReference type="SUPFAM" id="SSF74650">
    <property type="entry name" value="Galactose mutarotase-like"/>
    <property type="match status" value="1"/>
</dbReference>
<evidence type="ECO:0000256" key="3">
    <source>
        <dbReference type="ARBA" id="ARBA00006206"/>
    </source>
</evidence>
<comment type="pathway">
    <text evidence="2 8">Carbohydrate metabolism; hexose metabolism.</text>
</comment>
<comment type="catalytic activity">
    <reaction evidence="1 8">
        <text>alpha-D-glucose = beta-D-glucose</text>
        <dbReference type="Rhea" id="RHEA:10264"/>
        <dbReference type="ChEBI" id="CHEBI:15903"/>
        <dbReference type="ChEBI" id="CHEBI:17925"/>
        <dbReference type="EC" id="5.1.3.3"/>
    </reaction>
</comment>
<evidence type="ECO:0000256" key="6">
    <source>
        <dbReference type="ARBA" id="ARBA00023235"/>
    </source>
</evidence>